<name>A0A183F8D5_HELPZ</name>
<organism evidence="2 3">
    <name type="scientific">Heligmosomoides polygyrus</name>
    <name type="common">Parasitic roundworm</name>
    <dbReference type="NCBI Taxonomy" id="6339"/>
    <lineage>
        <taxon>Eukaryota</taxon>
        <taxon>Metazoa</taxon>
        <taxon>Ecdysozoa</taxon>
        <taxon>Nematoda</taxon>
        <taxon>Chromadorea</taxon>
        <taxon>Rhabditida</taxon>
        <taxon>Rhabditina</taxon>
        <taxon>Rhabditomorpha</taxon>
        <taxon>Strongyloidea</taxon>
        <taxon>Heligmosomidae</taxon>
        <taxon>Heligmosomoides</taxon>
    </lineage>
</organism>
<accession>A0A183F8D5</accession>
<reference evidence="3" key="2">
    <citation type="submission" date="2019-09" db="UniProtKB">
        <authorList>
            <consortium name="WormBaseParasite"/>
        </authorList>
    </citation>
    <scope>IDENTIFICATION</scope>
</reference>
<evidence type="ECO:0000313" key="3">
    <source>
        <dbReference type="WBParaSite" id="HPBE_0000242701-mRNA-1"/>
    </source>
</evidence>
<dbReference type="AlphaFoldDB" id="A0A183F8D5"/>
<dbReference type="EMBL" id="UZAH01003638">
    <property type="protein sequence ID" value="VDO25187.1"/>
    <property type="molecule type" value="Genomic_DNA"/>
</dbReference>
<evidence type="ECO:0000313" key="1">
    <source>
        <dbReference type="EMBL" id="VDO25187.1"/>
    </source>
</evidence>
<sequence>MDMWLGIGCRLYLVAGPIGRKQSSCFRVAERARAWVPGIPARAGGTDRRQRPRTGIWKFSEVHLRKNELFCDELGHVVFVMPSLEPKQ</sequence>
<gene>
    <name evidence="1" type="ORF">HPBE_LOCUS2428</name>
</gene>
<proteinExistence type="predicted"/>
<reference evidence="1 2" key="1">
    <citation type="submission" date="2018-11" db="EMBL/GenBank/DDBJ databases">
        <authorList>
            <consortium name="Pathogen Informatics"/>
        </authorList>
    </citation>
    <scope>NUCLEOTIDE SEQUENCE [LARGE SCALE GENOMIC DNA]</scope>
</reference>
<evidence type="ECO:0000313" key="2">
    <source>
        <dbReference type="Proteomes" id="UP000050761"/>
    </source>
</evidence>
<accession>A0A3P7USS5</accession>
<dbReference type="WBParaSite" id="HPBE_0000242701-mRNA-1">
    <property type="protein sequence ID" value="HPBE_0000242701-mRNA-1"/>
    <property type="gene ID" value="HPBE_0000242701"/>
</dbReference>
<keyword evidence="2" id="KW-1185">Reference proteome</keyword>
<protein>
    <submittedName>
        <fullName evidence="3">Secreted protein</fullName>
    </submittedName>
</protein>
<dbReference type="Proteomes" id="UP000050761">
    <property type="component" value="Unassembled WGS sequence"/>
</dbReference>